<accession>E3HDG0</accession>
<dbReference type="SUPFAM" id="SSF55073">
    <property type="entry name" value="Nucleotide cyclase"/>
    <property type="match status" value="1"/>
</dbReference>
<evidence type="ECO:0000259" key="2">
    <source>
        <dbReference type="PROSITE" id="PS50887"/>
    </source>
</evidence>
<dbReference type="OrthoDB" id="353812at2"/>
<keyword evidence="4" id="KW-1185">Reference proteome</keyword>
<organism evidence="3 4">
    <name type="scientific">Ilyobacter polytropus (strain ATCC 51220 / DSM 2926 / LMG 16218 / CuHBu1)</name>
    <dbReference type="NCBI Taxonomy" id="572544"/>
    <lineage>
        <taxon>Bacteria</taxon>
        <taxon>Fusobacteriati</taxon>
        <taxon>Fusobacteriota</taxon>
        <taxon>Fusobacteriia</taxon>
        <taxon>Fusobacteriales</taxon>
        <taxon>Fusobacteriaceae</taxon>
        <taxon>Ilyobacter</taxon>
    </lineage>
</organism>
<dbReference type="InterPro" id="IPR000160">
    <property type="entry name" value="GGDEF_dom"/>
</dbReference>
<keyword evidence="3" id="KW-0614">Plasmid</keyword>
<dbReference type="RefSeq" id="WP_013388805.1">
    <property type="nucleotide sequence ID" value="NC_014633.1"/>
</dbReference>
<dbReference type="CDD" id="cd01949">
    <property type="entry name" value="GGDEF"/>
    <property type="match status" value="1"/>
</dbReference>
<name>E3HDG0_ILYPC</name>
<dbReference type="FunFam" id="3.30.70.270:FF:000001">
    <property type="entry name" value="Diguanylate cyclase domain protein"/>
    <property type="match status" value="1"/>
</dbReference>
<dbReference type="PANTHER" id="PTHR45138">
    <property type="entry name" value="REGULATORY COMPONENTS OF SENSORY TRANSDUCTION SYSTEM"/>
    <property type="match status" value="1"/>
</dbReference>
<dbReference type="AlphaFoldDB" id="E3HDG0"/>
<geneLocation type="plasmid" evidence="3 4">
    <name>pILYOP01</name>
</geneLocation>
<feature type="transmembrane region" description="Helical" evidence="1">
    <location>
        <begin position="6"/>
        <end position="27"/>
    </location>
</feature>
<dbReference type="Pfam" id="PF00990">
    <property type="entry name" value="GGDEF"/>
    <property type="match status" value="1"/>
</dbReference>
<feature type="transmembrane region" description="Helical" evidence="1">
    <location>
        <begin position="323"/>
        <end position="341"/>
    </location>
</feature>
<dbReference type="HOGENOM" id="CLU_504116_0_0_0"/>
<dbReference type="NCBIfam" id="TIGR00254">
    <property type="entry name" value="GGDEF"/>
    <property type="match status" value="1"/>
</dbReference>
<keyword evidence="1" id="KW-0472">Membrane</keyword>
<dbReference type="KEGG" id="ipo:Ilyop_2386"/>
<protein>
    <submittedName>
        <fullName evidence="3">Diguanylate cyclase</fullName>
    </submittedName>
</protein>
<dbReference type="Gene3D" id="3.30.70.270">
    <property type="match status" value="1"/>
</dbReference>
<dbReference type="InterPro" id="IPR050469">
    <property type="entry name" value="Diguanylate_Cyclase"/>
</dbReference>
<dbReference type="EMBL" id="CP002282">
    <property type="protein sequence ID" value="ADO84146.1"/>
    <property type="molecule type" value="Genomic_DNA"/>
</dbReference>
<dbReference type="SMART" id="SM00267">
    <property type="entry name" value="GGDEF"/>
    <property type="match status" value="1"/>
</dbReference>
<dbReference type="InterPro" id="IPR043128">
    <property type="entry name" value="Rev_trsase/Diguanyl_cyclase"/>
</dbReference>
<dbReference type="Proteomes" id="UP000006875">
    <property type="component" value="Plasmid pILYOP01"/>
</dbReference>
<feature type="domain" description="GGDEF" evidence="2">
    <location>
        <begin position="398"/>
        <end position="530"/>
    </location>
</feature>
<keyword evidence="1" id="KW-0812">Transmembrane</keyword>
<dbReference type="InterPro" id="IPR029787">
    <property type="entry name" value="Nucleotide_cyclase"/>
</dbReference>
<dbReference type="GO" id="GO:0052621">
    <property type="term" value="F:diguanylate cyclase activity"/>
    <property type="evidence" value="ECO:0007669"/>
    <property type="project" value="TreeGrafter"/>
</dbReference>
<dbReference type="PANTHER" id="PTHR45138:SF9">
    <property type="entry name" value="DIGUANYLATE CYCLASE DGCM-RELATED"/>
    <property type="match status" value="1"/>
</dbReference>
<reference evidence="3 4" key="1">
    <citation type="journal article" date="2010" name="Stand. Genomic Sci.">
        <title>Complete genome sequence of Ilyobacter polytropus type strain (CuHbu1).</title>
        <authorList>
            <person name="Sikorski J."/>
            <person name="Chertkov O."/>
            <person name="Lapidus A."/>
            <person name="Nolan M."/>
            <person name="Lucas S."/>
            <person name="Del Rio T.G."/>
            <person name="Tice H."/>
            <person name="Cheng J.F."/>
            <person name="Tapia R."/>
            <person name="Han C."/>
            <person name="Goodwin L."/>
            <person name="Pitluck S."/>
            <person name="Liolios K."/>
            <person name="Ivanova N."/>
            <person name="Mavromatis K."/>
            <person name="Mikhailova N."/>
            <person name="Pati A."/>
            <person name="Chen A."/>
            <person name="Palaniappan K."/>
            <person name="Land M."/>
            <person name="Hauser L."/>
            <person name="Chang Y.J."/>
            <person name="Jeffries C.D."/>
            <person name="Brambilla E."/>
            <person name="Yasawong M."/>
            <person name="Rohde M."/>
            <person name="Pukall R."/>
            <person name="Spring S."/>
            <person name="Goker M."/>
            <person name="Woyke T."/>
            <person name="Bristow J."/>
            <person name="Eisen J.A."/>
            <person name="Markowitz V."/>
            <person name="Hugenholtz P."/>
            <person name="Kyrpides N.C."/>
            <person name="Klenk H.P."/>
        </authorList>
    </citation>
    <scope>NUCLEOTIDE SEQUENCE [LARGE SCALE GENOMIC DNA]</scope>
    <source>
        <strain evidence="4">ATCC 51220 / DSM 2926 / LMG 16218 / CuHBu1</strain>
        <plasmid evidence="4">pILYOP01</plasmid>
    </source>
</reference>
<keyword evidence="1" id="KW-1133">Transmembrane helix</keyword>
<evidence type="ECO:0000256" key="1">
    <source>
        <dbReference type="SAM" id="Phobius"/>
    </source>
</evidence>
<sequence length="540" mass="62680">MGKFWLKFLKSTAVIFLIIIFGVNYSIQKKKSIEKFKKQADENFFTMDNNISSVNKLLNILETSGDTYYKKNTRVGNNNFRFKYIPEDDLYISTDESERVVVGVDKISSRWSVKKELDMSEVLASSYDNVIGVMPDIAYIYYVSNSGFINLFPKVSDDKYSSLKNIYKLNFVKKELFSKEKSGENESFWSGIYKDPLGEDLLISRGAPIYEGSTLKGLITLGLKSDFFVKKIDSDLILEFFIVDEDGNALSTENLQNKKVSKFYDSLPQKIYDKRYKLPDMKPCDIEKIGKYYIYYEQCNSSPWRIYYVTDSMKLHSEMLKSNLVFLSLWFMSLVFLYGALKRKAVVEDSQQTIEKLQVMLRKSDKEIEKDFLTGSYNRKGFTKIANLELERMKRYDIDACVMMMDIDFFKKFNDTYGHACGDFVLRSFVRVVTKNVRLSDIIGRWGGEEFLVLLPETDYKGALLAAEKVRKMVEREVFYYHKQSLNITVTIGVSTLNVRKPLEKAVAEADAAMYRGKEDGRNRVVGFQDIMTKDVKWKK</sequence>
<evidence type="ECO:0000313" key="3">
    <source>
        <dbReference type="EMBL" id="ADO84146.1"/>
    </source>
</evidence>
<gene>
    <name evidence="3" type="ordered locus">Ilyop_2386</name>
</gene>
<evidence type="ECO:0000313" key="4">
    <source>
        <dbReference type="Proteomes" id="UP000006875"/>
    </source>
</evidence>
<dbReference type="PROSITE" id="PS50887">
    <property type="entry name" value="GGDEF"/>
    <property type="match status" value="1"/>
</dbReference>
<proteinExistence type="predicted"/>